<dbReference type="SUPFAM" id="SSF140566">
    <property type="entry name" value="FlgN-like"/>
    <property type="match status" value="1"/>
</dbReference>
<dbReference type="Gene3D" id="1.20.58.300">
    <property type="entry name" value="FlgN-like"/>
    <property type="match status" value="1"/>
</dbReference>
<feature type="region of interest" description="Disordered" evidence="4">
    <location>
        <begin position="1"/>
        <end position="25"/>
    </location>
</feature>
<protein>
    <submittedName>
        <fullName evidence="5">Flagellar protein FlgN</fullName>
    </submittedName>
</protein>
<evidence type="ECO:0000256" key="4">
    <source>
        <dbReference type="SAM" id="MobiDB-lite"/>
    </source>
</evidence>
<name>A0A7T8EFZ0_9GAMM</name>
<comment type="similarity">
    <text evidence="2">Belongs to the FlgN family.</text>
</comment>
<feature type="compositionally biased region" description="Polar residues" evidence="4">
    <location>
        <begin position="10"/>
        <end position="23"/>
    </location>
</feature>
<accession>A0A7T8EFZ0</accession>
<gene>
    <name evidence="5" type="ORF">D7032_21485</name>
</gene>
<dbReference type="Pfam" id="PF05130">
    <property type="entry name" value="FlgN"/>
    <property type="match status" value="1"/>
</dbReference>
<dbReference type="AlphaFoldDB" id="A0A7T8EFZ0"/>
<sequence>MSRPWPKRCCSSTGNRTSKPSMSNKREALQSLVAGIRQDILDYRELKKLLQQQRQLMLRHDNQGLIQHNQQQDQLVAKLQHNSLQRAAHLAQIGVSNDHQGIRQLQSKLPEQAAHKLEQLWQQLLQQARESQRLNELNGQLLVRQQEIIRGILGLGNADEYPQNLASPQFP</sequence>
<organism evidence="5">
    <name type="scientific">Shewanella algae</name>
    <dbReference type="NCBI Taxonomy" id="38313"/>
    <lineage>
        <taxon>Bacteria</taxon>
        <taxon>Pseudomonadati</taxon>
        <taxon>Pseudomonadota</taxon>
        <taxon>Gammaproteobacteria</taxon>
        <taxon>Alteromonadales</taxon>
        <taxon>Shewanellaceae</taxon>
        <taxon>Shewanella</taxon>
    </lineage>
</organism>
<reference evidence="5" key="1">
    <citation type="submission" date="2018-09" db="EMBL/GenBank/DDBJ databases">
        <title>Genome sequencing and analysis.</title>
        <authorList>
            <person name="Huang Y.-T."/>
        </authorList>
    </citation>
    <scope>NUCLEOTIDE SEQUENCE</scope>
    <source>
        <strain evidence="5">HIDE</strain>
    </source>
</reference>
<keyword evidence="3" id="KW-1005">Bacterial flagellum biogenesis</keyword>
<keyword evidence="5" id="KW-0282">Flagellum</keyword>
<evidence type="ECO:0000313" key="5">
    <source>
        <dbReference type="EMBL" id="QQO85615.1"/>
    </source>
</evidence>
<comment type="function">
    <text evidence="1">Required for the efficient initiation of filament assembly.</text>
</comment>
<dbReference type="InterPro" id="IPR007809">
    <property type="entry name" value="FlgN-like"/>
</dbReference>
<proteinExistence type="inferred from homology"/>
<keyword evidence="5" id="KW-0966">Cell projection</keyword>
<dbReference type="InterPro" id="IPR036679">
    <property type="entry name" value="FlgN-like_sf"/>
</dbReference>
<dbReference type="EMBL" id="CP032664">
    <property type="protein sequence ID" value="QQO85615.1"/>
    <property type="molecule type" value="Genomic_DNA"/>
</dbReference>
<evidence type="ECO:0000256" key="1">
    <source>
        <dbReference type="ARBA" id="ARBA00002397"/>
    </source>
</evidence>
<dbReference type="GO" id="GO:0044780">
    <property type="term" value="P:bacterial-type flagellum assembly"/>
    <property type="evidence" value="ECO:0007669"/>
    <property type="project" value="InterPro"/>
</dbReference>
<keyword evidence="5" id="KW-0969">Cilium</keyword>
<evidence type="ECO:0000256" key="3">
    <source>
        <dbReference type="ARBA" id="ARBA00022795"/>
    </source>
</evidence>
<evidence type="ECO:0000256" key="2">
    <source>
        <dbReference type="ARBA" id="ARBA00007703"/>
    </source>
</evidence>